<feature type="region of interest" description="Disordered" evidence="1">
    <location>
        <begin position="23"/>
        <end position="113"/>
    </location>
</feature>
<feature type="compositionally biased region" description="Gly residues" evidence="1">
    <location>
        <begin position="100"/>
        <end position="111"/>
    </location>
</feature>
<name>A0A7J7UGK1_PIPKU</name>
<sequence length="292" mass="30015">MPRACGRPRGPRPLADACALAKAATCSAQQPPGGPARPVGHSSSSSTKGWRNERAQKWPQTREPGRPGWSVPAASLCGWSVPARPGGAQGPRRAHRGRGNKGPGHSDGLGGTCWQAGPAELRVWATEQCAGPPSLLGDPSHGGAPGVGQSVEGAEAKGGEKDPSPRLPLGPGLGGQRRQRVECMGQVPTPSLPQARWPCPPPLAARAPPRRAAEDPSLGSSWLWASRGRPLLGGRRGAFWKAGRGGGRQQPPGLQGPAHLTPFTHFPAGPGRAGQHGQGPLPPPPSPSPRGP</sequence>
<gene>
    <name evidence="2" type="ORF">mPipKuh1_009121</name>
</gene>
<protein>
    <submittedName>
        <fullName evidence="2">Uncharacterized protein</fullName>
    </submittedName>
</protein>
<reference evidence="2 3" key="1">
    <citation type="journal article" date="2020" name="Nature">
        <title>Six reference-quality genomes reveal evolution of bat adaptations.</title>
        <authorList>
            <person name="Jebb D."/>
            <person name="Huang Z."/>
            <person name="Pippel M."/>
            <person name="Hughes G.M."/>
            <person name="Lavrichenko K."/>
            <person name="Devanna P."/>
            <person name="Winkler S."/>
            <person name="Jermiin L.S."/>
            <person name="Skirmuntt E.C."/>
            <person name="Katzourakis A."/>
            <person name="Burkitt-Gray L."/>
            <person name="Ray D.A."/>
            <person name="Sullivan K.A.M."/>
            <person name="Roscito J.G."/>
            <person name="Kirilenko B.M."/>
            <person name="Davalos L.M."/>
            <person name="Corthals A.P."/>
            <person name="Power M.L."/>
            <person name="Jones G."/>
            <person name="Ransome R.D."/>
            <person name="Dechmann D.K.N."/>
            <person name="Locatelli A.G."/>
            <person name="Puechmaille S.J."/>
            <person name="Fedrigo O."/>
            <person name="Jarvis E.D."/>
            <person name="Hiller M."/>
            <person name="Vernes S.C."/>
            <person name="Myers E.W."/>
            <person name="Teeling E.C."/>
        </authorList>
    </citation>
    <scope>NUCLEOTIDE SEQUENCE [LARGE SCALE GENOMIC DNA]</scope>
    <source>
        <strain evidence="2">MPipKuh1</strain>
        <tissue evidence="2">Flight muscle</tissue>
    </source>
</reference>
<dbReference type="Proteomes" id="UP000558488">
    <property type="component" value="Unassembled WGS sequence"/>
</dbReference>
<feature type="region of interest" description="Disordered" evidence="1">
    <location>
        <begin position="130"/>
        <end position="292"/>
    </location>
</feature>
<dbReference type="EMBL" id="JACAGB010000020">
    <property type="protein sequence ID" value="KAF6311934.1"/>
    <property type="molecule type" value="Genomic_DNA"/>
</dbReference>
<proteinExistence type="predicted"/>
<evidence type="ECO:0000313" key="3">
    <source>
        <dbReference type="Proteomes" id="UP000558488"/>
    </source>
</evidence>
<evidence type="ECO:0000256" key="1">
    <source>
        <dbReference type="SAM" id="MobiDB-lite"/>
    </source>
</evidence>
<dbReference type="AlphaFoldDB" id="A0A7J7UGK1"/>
<keyword evidence="3" id="KW-1185">Reference proteome</keyword>
<feature type="compositionally biased region" description="Basic and acidic residues" evidence="1">
    <location>
        <begin position="154"/>
        <end position="164"/>
    </location>
</feature>
<feature type="compositionally biased region" description="Pro residues" evidence="1">
    <location>
        <begin position="280"/>
        <end position="292"/>
    </location>
</feature>
<comment type="caution">
    <text evidence="2">The sequence shown here is derived from an EMBL/GenBank/DDBJ whole genome shotgun (WGS) entry which is preliminary data.</text>
</comment>
<organism evidence="2 3">
    <name type="scientific">Pipistrellus kuhlii</name>
    <name type="common">Kuhl's pipistrelle</name>
    <dbReference type="NCBI Taxonomy" id="59472"/>
    <lineage>
        <taxon>Eukaryota</taxon>
        <taxon>Metazoa</taxon>
        <taxon>Chordata</taxon>
        <taxon>Craniata</taxon>
        <taxon>Vertebrata</taxon>
        <taxon>Euteleostomi</taxon>
        <taxon>Mammalia</taxon>
        <taxon>Eutheria</taxon>
        <taxon>Laurasiatheria</taxon>
        <taxon>Chiroptera</taxon>
        <taxon>Yangochiroptera</taxon>
        <taxon>Vespertilionidae</taxon>
        <taxon>Pipistrellus</taxon>
    </lineage>
</organism>
<accession>A0A7J7UGK1</accession>
<evidence type="ECO:0000313" key="2">
    <source>
        <dbReference type="EMBL" id="KAF6311934.1"/>
    </source>
</evidence>